<dbReference type="AlphaFoldDB" id="A0A0L0F4N1"/>
<keyword evidence="2" id="KW-1185">Reference proteome</keyword>
<reference evidence="1 2" key="1">
    <citation type="submission" date="2011-02" db="EMBL/GenBank/DDBJ databases">
        <title>The Genome Sequence of Sphaeroforma arctica JP610.</title>
        <authorList>
            <consortium name="The Broad Institute Genome Sequencing Platform"/>
            <person name="Russ C."/>
            <person name="Cuomo C."/>
            <person name="Young S.K."/>
            <person name="Zeng Q."/>
            <person name="Gargeya S."/>
            <person name="Alvarado L."/>
            <person name="Berlin A."/>
            <person name="Chapman S.B."/>
            <person name="Chen Z."/>
            <person name="Freedman E."/>
            <person name="Gellesch M."/>
            <person name="Goldberg J."/>
            <person name="Griggs A."/>
            <person name="Gujja S."/>
            <person name="Heilman E."/>
            <person name="Heiman D."/>
            <person name="Howarth C."/>
            <person name="Mehta T."/>
            <person name="Neiman D."/>
            <person name="Pearson M."/>
            <person name="Roberts A."/>
            <person name="Saif S."/>
            <person name="Shea T."/>
            <person name="Shenoy N."/>
            <person name="Sisk P."/>
            <person name="Stolte C."/>
            <person name="Sykes S."/>
            <person name="White J."/>
            <person name="Yandava C."/>
            <person name="Burger G."/>
            <person name="Gray M.W."/>
            <person name="Holland P.W.H."/>
            <person name="King N."/>
            <person name="Lang F.B.F."/>
            <person name="Roger A.J."/>
            <person name="Ruiz-Trillo I."/>
            <person name="Haas B."/>
            <person name="Nusbaum C."/>
            <person name="Birren B."/>
        </authorList>
    </citation>
    <scope>NUCLEOTIDE SEQUENCE [LARGE SCALE GENOMIC DNA]</scope>
    <source>
        <strain evidence="1 2">JP610</strain>
    </source>
</reference>
<sequence length="72" mass="8510">LSYDTYRYVDENVVKQAPVHAYNAKEWARVNVVKEAGPATRRHLRWLRRKITNVLDAVEMRMEHLFTPSIAK</sequence>
<name>A0A0L0F4N1_9EUKA</name>
<proteinExistence type="predicted"/>
<dbReference type="Proteomes" id="UP000054560">
    <property type="component" value="Unassembled WGS sequence"/>
</dbReference>
<accession>A0A0L0F4N1</accession>
<dbReference type="RefSeq" id="XP_014145597.1">
    <property type="nucleotide sequence ID" value="XM_014290122.1"/>
</dbReference>
<evidence type="ECO:0000313" key="1">
    <source>
        <dbReference type="EMBL" id="KNC71695.1"/>
    </source>
</evidence>
<protein>
    <submittedName>
        <fullName evidence="1">Uncharacterized protein</fullName>
    </submittedName>
</protein>
<dbReference type="EMBL" id="KQ248279">
    <property type="protein sequence ID" value="KNC71695.1"/>
    <property type="molecule type" value="Genomic_DNA"/>
</dbReference>
<feature type="non-terminal residue" evidence="1">
    <location>
        <position position="1"/>
    </location>
</feature>
<feature type="non-terminal residue" evidence="1">
    <location>
        <position position="72"/>
    </location>
</feature>
<organism evidence="1 2">
    <name type="scientific">Sphaeroforma arctica JP610</name>
    <dbReference type="NCBI Taxonomy" id="667725"/>
    <lineage>
        <taxon>Eukaryota</taxon>
        <taxon>Ichthyosporea</taxon>
        <taxon>Ichthyophonida</taxon>
        <taxon>Sphaeroforma</taxon>
    </lineage>
</organism>
<gene>
    <name evidence="1" type="ORF">SARC_15768</name>
</gene>
<evidence type="ECO:0000313" key="2">
    <source>
        <dbReference type="Proteomes" id="UP000054560"/>
    </source>
</evidence>
<dbReference type="GeneID" id="25916272"/>